<dbReference type="Pfam" id="PF14022">
    <property type="entry name" value="DUF4238"/>
    <property type="match status" value="1"/>
</dbReference>
<dbReference type="Proteomes" id="UP001549134">
    <property type="component" value="Unassembled WGS sequence"/>
</dbReference>
<evidence type="ECO:0000313" key="2">
    <source>
        <dbReference type="Proteomes" id="UP001549134"/>
    </source>
</evidence>
<organism evidence="1 2">
    <name type="scientific">Streptococcus parasuis</name>
    <dbReference type="NCBI Taxonomy" id="1501662"/>
    <lineage>
        <taxon>Bacteria</taxon>
        <taxon>Bacillati</taxon>
        <taxon>Bacillota</taxon>
        <taxon>Bacilli</taxon>
        <taxon>Lactobacillales</taxon>
        <taxon>Streptococcaceae</taxon>
        <taxon>Streptococcus</taxon>
    </lineage>
</organism>
<accession>A0ABV2EQZ0</accession>
<dbReference type="InterPro" id="IPR025332">
    <property type="entry name" value="DUF4238"/>
</dbReference>
<gene>
    <name evidence="1" type="ORF">ABID50_000750</name>
</gene>
<reference evidence="1 2" key="1">
    <citation type="submission" date="2024-06" db="EMBL/GenBank/DDBJ databases">
        <title>Genomic Encyclopedia of Type Strains, Phase IV (KMG-IV): sequencing the most valuable type-strain genomes for metagenomic binning, comparative biology and taxonomic classification.</title>
        <authorList>
            <person name="Goeker M."/>
        </authorList>
    </citation>
    <scope>NUCLEOTIDE SEQUENCE [LARGE SCALE GENOMIC DNA]</scope>
    <source>
        <strain evidence="1 2">DSM 29126</strain>
    </source>
</reference>
<evidence type="ECO:0008006" key="3">
    <source>
        <dbReference type="Google" id="ProtNLM"/>
    </source>
</evidence>
<dbReference type="EMBL" id="JBEPLX010000006">
    <property type="protein sequence ID" value="MET3533594.1"/>
    <property type="molecule type" value="Genomic_DNA"/>
</dbReference>
<dbReference type="GeneID" id="78827984"/>
<protein>
    <recommendedName>
        <fullName evidence="3">DUF4238 domain-containing protein</fullName>
    </recommendedName>
</protein>
<evidence type="ECO:0000313" key="1">
    <source>
        <dbReference type="EMBL" id="MET3533594.1"/>
    </source>
</evidence>
<keyword evidence="2" id="KW-1185">Reference proteome</keyword>
<sequence>MKKFATSITMGAIIDYILKNMTAEDFIVTKEQQEFLYLYLWLQYLRTDAGRINFVTMYENMPFYNPRTSPIELEEIQANRVKILKFNKLFKQEKVLETYLKNFEKHETMNFHIAISEENLLTSDNPVIGTDEWKQIILPICPFFCIEFIDSSIDNAKTMFIKLTPDNIKYLNEATINTANYFVISNEPFTIPQNTYLYNRFKNKNWTFGRPHFNIQDLKKP</sequence>
<name>A0ABV2EQZ0_9STRE</name>
<comment type="caution">
    <text evidence="1">The sequence shown here is derived from an EMBL/GenBank/DDBJ whole genome shotgun (WGS) entry which is preliminary data.</text>
</comment>
<dbReference type="RefSeq" id="WP_237395405.1">
    <property type="nucleotide sequence ID" value="NZ_AP024276.1"/>
</dbReference>
<proteinExistence type="predicted"/>